<protein>
    <submittedName>
        <fullName evidence="1">Oidioi.mRNA.OKI2018_I69.chr1.g2528.t1.cds</fullName>
    </submittedName>
</protein>
<reference evidence="1 2" key="1">
    <citation type="submission" date="2021-04" db="EMBL/GenBank/DDBJ databases">
        <authorList>
            <person name="Bliznina A."/>
        </authorList>
    </citation>
    <scope>NUCLEOTIDE SEQUENCE [LARGE SCALE GENOMIC DNA]</scope>
</reference>
<evidence type="ECO:0000313" key="1">
    <source>
        <dbReference type="EMBL" id="CAG5105871.1"/>
    </source>
</evidence>
<dbReference type="EMBL" id="OU015566">
    <property type="protein sequence ID" value="CAG5105871.1"/>
    <property type="molecule type" value="Genomic_DNA"/>
</dbReference>
<sequence>MKLSFVTVFAAAAARELDADNAEARLELIKGHFETLKSLTPADGSNFAARFDSRMTKLFDLASSSFTGVNCKSTNILEETAELEDSRVFTEDNACKLNGQVNSALSSWARNFACQGRGKTYRQIIRRARKVQAFYASRLGC</sequence>
<dbReference type="Proteomes" id="UP001158576">
    <property type="component" value="Chromosome 1"/>
</dbReference>
<proteinExistence type="predicted"/>
<accession>A0ABN7SVP6</accession>
<evidence type="ECO:0000313" key="2">
    <source>
        <dbReference type="Proteomes" id="UP001158576"/>
    </source>
</evidence>
<organism evidence="1 2">
    <name type="scientific">Oikopleura dioica</name>
    <name type="common">Tunicate</name>
    <dbReference type="NCBI Taxonomy" id="34765"/>
    <lineage>
        <taxon>Eukaryota</taxon>
        <taxon>Metazoa</taxon>
        <taxon>Chordata</taxon>
        <taxon>Tunicata</taxon>
        <taxon>Appendicularia</taxon>
        <taxon>Copelata</taxon>
        <taxon>Oikopleuridae</taxon>
        <taxon>Oikopleura</taxon>
    </lineage>
</organism>
<name>A0ABN7SVP6_OIKDI</name>
<gene>
    <name evidence="1" type="ORF">OKIOD_LOCUS11293</name>
</gene>
<keyword evidence="2" id="KW-1185">Reference proteome</keyword>